<dbReference type="Proteomes" id="UP000253495">
    <property type="component" value="Unassembled WGS sequence"/>
</dbReference>
<dbReference type="NCBIfam" id="NF010703">
    <property type="entry name" value="PRK14103.1"/>
    <property type="match status" value="1"/>
</dbReference>
<dbReference type="Gene3D" id="3.40.50.150">
    <property type="entry name" value="Vaccinia Virus protein VP39"/>
    <property type="match status" value="1"/>
</dbReference>
<dbReference type="PANTHER" id="PTHR43861:SF1">
    <property type="entry name" value="TRANS-ACONITATE 2-METHYLTRANSFERASE"/>
    <property type="match status" value="1"/>
</dbReference>
<dbReference type="CDD" id="cd02440">
    <property type="entry name" value="AdoMet_MTases"/>
    <property type="match status" value="1"/>
</dbReference>
<dbReference type="SUPFAM" id="SSF53335">
    <property type="entry name" value="S-adenosyl-L-methionine-dependent methyltransferases"/>
    <property type="match status" value="1"/>
</dbReference>
<proteinExistence type="predicted"/>
<reference evidence="1 2" key="1">
    <citation type="submission" date="2018-07" db="EMBL/GenBank/DDBJ databases">
        <title>Genomic Encyclopedia of Type Strains, Phase III (KMG-III): the genomes of soil and plant-associated and newly described type strains.</title>
        <authorList>
            <person name="Whitman W."/>
        </authorList>
    </citation>
    <scope>NUCLEOTIDE SEQUENCE [LARGE SCALE GENOMIC DNA]</scope>
    <source>
        <strain evidence="1 2">CECT 8575</strain>
    </source>
</reference>
<evidence type="ECO:0000313" key="1">
    <source>
        <dbReference type="EMBL" id="RCW40773.1"/>
    </source>
</evidence>
<dbReference type="Gene3D" id="1.10.150.290">
    <property type="entry name" value="S-adenosyl-L-methionine-dependent methyltransferases"/>
    <property type="match status" value="1"/>
</dbReference>
<dbReference type="GO" id="GO:0030798">
    <property type="term" value="F:trans-aconitate 2-methyltransferase activity"/>
    <property type="evidence" value="ECO:0007669"/>
    <property type="project" value="InterPro"/>
</dbReference>
<dbReference type="EMBL" id="QPJC01000010">
    <property type="protein sequence ID" value="RCW40773.1"/>
    <property type="molecule type" value="Genomic_DNA"/>
</dbReference>
<dbReference type="Pfam" id="PF13489">
    <property type="entry name" value="Methyltransf_23"/>
    <property type="match status" value="1"/>
</dbReference>
<organism evidence="1 2">
    <name type="scientific">Halopolyspora algeriensis</name>
    <dbReference type="NCBI Taxonomy" id="1500506"/>
    <lineage>
        <taxon>Bacteria</taxon>
        <taxon>Bacillati</taxon>
        <taxon>Actinomycetota</taxon>
        <taxon>Actinomycetes</taxon>
        <taxon>Actinomycetes incertae sedis</taxon>
        <taxon>Halopolyspora</taxon>
    </lineage>
</organism>
<dbReference type="InterPro" id="IPR029063">
    <property type="entry name" value="SAM-dependent_MTases_sf"/>
</dbReference>
<dbReference type="OrthoDB" id="9795085at2"/>
<gene>
    <name evidence="1" type="ORF">DFQ14_110102</name>
</gene>
<accession>A0A368VNT6</accession>
<name>A0A368VNT6_9ACTN</name>
<dbReference type="RefSeq" id="WP_114453991.1">
    <property type="nucleotide sequence ID" value="NZ_QPJC01000010.1"/>
</dbReference>
<keyword evidence="2" id="KW-1185">Reference proteome</keyword>
<dbReference type="InterPro" id="IPR023149">
    <property type="entry name" value="Trans_acon_MeTrfase_C"/>
</dbReference>
<protein>
    <submittedName>
        <fullName evidence="1">Trans-aconitate 2-methyltransferase</fullName>
    </submittedName>
</protein>
<dbReference type="PANTHER" id="PTHR43861">
    <property type="entry name" value="TRANS-ACONITATE 2-METHYLTRANSFERASE-RELATED"/>
    <property type="match status" value="1"/>
</dbReference>
<keyword evidence="1" id="KW-0489">Methyltransferase</keyword>
<dbReference type="GO" id="GO:0032259">
    <property type="term" value="P:methylation"/>
    <property type="evidence" value="ECO:0007669"/>
    <property type="project" value="UniProtKB-KW"/>
</dbReference>
<dbReference type="AlphaFoldDB" id="A0A368VNT6"/>
<keyword evidence="1" id="KW-0808">Transferase</keyword>
<evidence type="ECO:0000313" key="2">
    <source>
        <dbReference type="Proteomes" id="UP000253495"/>
    </source>
</evidence>
<comment type="caution">
    <text evidence="1">The sequence shown here is derived from an EMBL/GenBank/DDBJ whole genome shotgun (WGS) entry which is preliminary data.</text>
</comment>
<sequence>MWDPRKYLEFSEYRDRPAHDLLVRVGADTARRVVDVGCGSGNLTPLLAARWPEAVIEAIDASSEMVQAARANGIDARLEDVRDWQPAPDTDVALCNAVLQWVPDHVELLRAWLRALPERAWFAFQVPGNFDAPAHRTLRELAGESGWSQRLAGVLREPDCVLAAVDYADAIADLDIEVDAWETTYVHRLRGEDPVLEWLSGTALRPVRSVLGDEQWQRFRTELTPRLRAAYPQRTDGTTWFPFRRIFVVAHRR</sequence>